<proteinExistence type="predicted"/>
<dbReference type="EMBL" id="MW365952">
    <property type="protein sequence ID" value="QQO39808.1"/>
    <property type="molecule type" value="Genomic_DNA"/>
</dbReference>
<dbReference type="Proteomes" id="UP000595759">
    <property type="component" value="Genome"/>
</dbReference>
<organism evidence="1 2">
    <name type="scientific">Streptomyces phage Belfort</name>
    <dbReference type="NCBI Taxonomy" id="2801887"/>
    <lineage>
        <taxon>Viruses</taxon>
        <taxon>Duplodnaviria</taxon>
        <taxon>Heunggongvirae</taxon>
        <taxon>Uroviricota</taxon>
        <taxon>Caudoviricetes</taxon>
        <taxon>Stanwilliamsviridae</taxon>
        <taxon>Loccivirinae</taxon>
        <taxon>Gilsonvirus</taxon>
        <taxon>Gilsonvirus comrade</taxon>
    </lineage>
</organism>
<name>A0A7T7Z9Q5_9CAUD</name>
<evidence type="ECO:0000313" key="1">
    <source>
        <dbReference type="EMBL" id="QQO39808.1"/>
    </source>
</evidence>
<gene>
    <name evidence="1" type="primary">145</name>
    <name evidence="1" type="ORF">SEA_BELFORT_145</name>
</gene>
<sequence length="51" mass="6122">MKLFKRRFPFKKKDCPHMHIRNIHGDEIIAAGWKRSQCMDCGKFFNNLNGR</sequence>
<protein>
    <submittedName>
        <fullName evidence="1">Uncharacterized protein</fullName>
    </submittedName>
</protein>
<reference evidence="1 2" key="1">
    <citation type="submission" date="2020-12" db="EMBL/GenBank/DDBJ databases">
        <authorList>
            <person name="Purtell M.C."/>
            <person name="Schipma A.E."/>
            <person name="Sexton W.L."/>
            <person name="Shaffer C.D."/>
            <person name="Weston-Hafer K.A."/>
            <person name="Garlena R.A."/>
            <person name="Russell D.A."/>
            <person name="Pope W.H."/>
            <person name="Jacobs-Sera D."/>
            <person name="Hatfull G.F."/>
        </authorList>
    </citation>
    <scope>NUCLEOTIDE SEQUENCE [LARGE SCALE GENOMIC DNA]</scope>
</reference>
<evidence type="ECO:0000313" key="2">
    <source>
        <dbReference type="Proteomes" id="UP000595759"/>
    </source>
</evidence>
<accession>A0A7T7Z9Q5</accession>